<dbReference type="PROSITE" id="PS50278">
    <property type="entry name" value="PDGF_2"/>
    <property type="match status" value="1"/>
</dbReference>
<evidence type="ECO:0000313" key="4">
    <source>
        <dbReference type="Proteomes" id="UP000826195"/>
    </source>
</evidence>
<protein>
    <recommendedName>
        <fullName evidence="2">Platelet-derived growth factor (PDGF) family profile domain-containing protein</fullName>
    </recommendedName>
</protein>
<accession>A0AAV7HAM3</accession>
<dbReference type="AlphaFoldDB" id="A0AAV7HAM3"/>
<keyword evidence="4" id="KW-1185">Reference proteome</keyword>
<feature type="signal peptide" evidence="1">
    <location>
        <begin position="1"/>
        <end position="17"/>
    </location>
</feature>
<dbReference type="PANTHER" id="PTHR21719">
    <property type="entry name" value="FI06402P-RELATED"/>
    <property type="match status" value="1"/>
</dbReference>
<dbReference type="InterPro" id="IPR029034">
    <property type="entry name" value="Cystine-knot_cytokine"/>
</dbReference>
<gene>
    <name evidence="3" type="ORF">KQX54_001284</name>
</gene>
<dbReference type="GO" id="GO:0035099">
    <property type="term" value="P:hemocyte migration"/>
    <property type="evidence" value="ECO:0007669"/>
    <property type="project" value="TreeGrafter"/>
</dbReference>
<feature type="chain" id="PRO_5043832266" description="Platelet-derived growth factor (PDGF) family profile domain-containing protein" evidence="1">
    <location>
        <begin position="18"/>
        <end position="135"/>
    </location>
</feature>
<dbReference type="GO" id="GO:0016020">
    <property type="term" value="C:membrane"/>
    <property type="evidence" value="ECO:0007669"/>
    <property type="project" value="InterPro"/>
</dbReference>
<dbReference type="PANTHER" id="PTHR21719:SF1">
    <property type="entry name" value="FI06402P-RELATED"/>
    <property type="match status" value="1"/>
</dbReference>
<comment type="caution">
    <text evidence="3">The sequence shown here is derived from an EMBL/GenBank/DDBJ whole genome shotgun (WGS) entry which is preliminary data.</text>
</comment>
<reference evidence="3 4" key="1">
    <citation type="journal article" date="2021" name="J. Hered.">
        <title>A chromosome-level genome assembly of the parasitoid wasp, Cotesia glomerata (Hymenoptera: Braconidae).</title>
        <authorList>
            <person name="Pinto B.J."/>
            <person name="Weis J.J."/>
            <person name="Gamble T."/>
            <person name="Ode P.J."/>
            <person name="Paul R."/>
            <person name="Zaspel J.M."/>
        </authorList>
    </citation>
    <scope>NUCLEOTIDE SEQUENCE [LARGE SCALE GENOMIC DNA]</scope>
    <source>
        <strain evidence="3">CgM1</strain>
    </source>
</reference>
<dbReference type="InterPro" id="IPR000072">
    <property type="entry name" value="PDGF/VEGF_dom"/>
</dbReference>
<evidence type="ECO:0000256" key="1">
    <source>
        <dbReference type="SAM" id="SignalP"/>
    </source>
</evidence>
<dbReference type="Gene3D" id="2.10.90.10">
    <property type="entry name" value="Cystine-knot cytokines"/>
    <property type="match status" value="1"/>
</dbReference>
<keyword evidence="1" id="KW-0732">Signal</keyword>
<feature type="domain" description="Platelet-derived growth factor (PDGF) family profile" evidence="2">
    <location>
        <begin position="42"/>
        <end position="129"/>
    </location>
</feature>
<organism evidence="3 4">
    <name type="scientific">Cotesia glomerata</name>
    <name type="common">Lepidopteran parasitic wasp</name>
    <name type="synonym">Apanteles glomeratus</name>
    <dbReference type="NCBI Taxonomy" id="32391"/>
    <lineage>
        <taxon>Eukaryota</taxon>
        <taxon>Metazoa</taxon>
        <taxon>Ecdysozoa</taxon>
        <taxon>Arthropoda</taxon>
        <taxon>Hexapoda</taxon>
        <taxon>Insecta</taxon>
        <taxon>Pterygota</taxon>
        <taxon>Neoptera</taxon>
        <taxon>Endopterygota</taxon>
        <taxon>Hymenoptera</taxon>
        <taxon>Apocrita</taxon>
        <taxon>Ichneumonoidea</taxon>
        <taxon>Braconidae</taxon>
        <taxon>Microgastrinae</taxon>
        <taxon>Cotesia</taxon>
    </lineage>
</organism>
<dbReference type="GO" id="GO:0008083">
    <property type="term" value="F:growth factor activity"/>
    <property type="evidence" value="ECO:0007669"/>
    <property type="project" value="InterPro"/>
</dbReference>
<proteinExistence type="predicted"/>
<dbReference type="EMBL" id="JAHXZJ010002986">
    <property type="protein sequence ID" value="KAH0533751.1"/>
    <property type="molecule type" value="Genomic_DNA"/>
</dbReference>
<dbReference type="Proteomes" id="UP000826195">
    <property type="component" value="Unassembled WGS sequence"/>
</dbReference>
<evidence type="ECO:0000259" key="2">
    <source>
        <dbReference type="PROSITE" id="PS50278"/>
    </source>
</evidence>
<dbReference type="SUPFAM" id="SSF57501">
    <property type="entry name" value="Cystine-knot cytokines"/>
    <property type="match status" value="1"/>
</dbReference>
<name>A0AAV7HAM3_COTGL</name>
<evidence type="ECO:0000313" key="3">
    <source>
        <dbReference type="EMBL" id="KAH0533751.1"/>
    </source>
</evidence>
<dbReference type="Pfam" id="PF00341">
    <property type="entry name" value="PDGF"/>
    <property type="match status" value="1"/>
</dbReference>
<sequence length="135" mass="15529">MMILYLILIFGVLGCQSKINHKDSSFLNHVQLVHQFRCSLPQPRAVRIEELLSVGPSRDEIFYPFSTVLARCEGAGCCPQENQVCGPIQTRNVSLVFMVKHRIDQQRDRHHEIIHAVEHVKCACVDKDKEPFQNF</sequence>